<proteinExistence type="inferred from homology"/>
<evidence type="ECO:0000256" key="6">
    <source>
        <dbReference type="SAM" id="MobiDB-lite"/>
    </source>
</evidence>
<dbReference type="GO" id="GO:0005829">
    <property type="term" value="C:cytosol"/>
    <property type="evidence" value="ECO:0007669"/>
    <property type="project" value="TreeGrafter"/>
</dbReference>
<comment type="subcellular location">
    <subcellularLocation>
        <location evidence="2">Cytoplasm</location>
    </subcellularLocation>
    <subcellularLocation>
        <location evidence="1">Nucleus</location>
    </subcellularLocation>
</comment>
<reference evidence="7 8" key="1">
    <citation type="submission" date="2021-06" db="EMBL/GenBank/DDBJ databases">
        <title>Caerostris extrusa draft genome.</title>
        <authorList>
            <person name="Kono N."/>
            <person name="Arakawa K."/>
        </authorList>
    </citation>
    <scope>NUCLEOTIDE SEQUENCE [LARGE SCALE GENOMIC DNA]</scope>
</reference>
<gene>
    <name evidence="7" type="primary">AVEN_209756_1</name>
    <name evidence="7" type="ORF">CEXT_533261</name>
</gene>
<evidence type="ECO:0000256" key="5">
    <source>
        <dbReference type="ARBA" id="ARBA00023242"/>
    </source>
</evidence>
<accession>A0AAV4PMK6</accession>
<dbReference type="Proteomes" id="UP001054945">
    <property type="component" value="Unassembled WGS sequence"/>
</dbReference>
<dbReference type="InterPro" id="IPR053719">
    <property type="entry name" value="Lipogen_MT_Stabilize_sf"/>
</dbReference>
<comment type="caution">
    <text evidence="7">The sequence shown here is derived from an EMBL/GenBank/DDBJ whole genome shotgun (WGS) entry which is preliminary data.</text>
</comment>
<evidence type="ECO:0000313" key="7">
    <source>
        <dbReference type="EMBL" id="GIX98185.1"/>
    </source>
</evidence>
<sequence>MERPRRLSYAGLVKPPQQKSRRISDAGQSGIYSHPACMSFKSGASSDVSETLPAMMHDSRYEVNNLNRPTRRTSRPSRDDSFTCSQQSVLSAMDRFVKSVNNMDSTVLVPSRLQDMDVNNGNSQFSKCLPAGLNNTDVYRFYNMLKEVKNELLWGPTSSMGPTPILPSSGRSSPSSTRVMKHIRQPSDDSLGSTGFPSDQETDSDIESVVTDRDSMDDQSSTTMPSENHLASAFRHHLLGLHTILHELADSADFLSSRYQEEIETLSS</sequence>
<feature type="region of interest" description="Disordered" evidence="6">
    <location>
        <begin position="1"/>
        <end position="29"/>
    </location>
</feature>
<keyword evidence="5" id="KW-0539">Nucleus</keyword>
<protein>
    <recommendedName>
        <fullName evidence="9">Mid1-interacting protein</fullName>
    </recommendedName>
</protein>
<comment type="similarity">
    <text evidence="3">Belongs to the SPOT14 family.</text>
</comment>
<dbReference type="Gene3D" id="6.10.140.1610">
    <property type="match status" value="1"/>
</dbReference>
<dbReference type="PANTHER" id="PTHR14315:SF17">
    <property type="entry name" value="MIP21584P"/>
    <property type="match status" value="1"/>
</dbReference>
<dbReference type="EMBL" id="BPLR01004875">
    <property type="protein sequence ID" value="GIX98185.1"/>
    <property type="molecule type" value="Genomic_DNA"/>
</dbReference>
<dbReference type="GO" id="GO:0005634">
    <property type="term" value="C:nucleus"/>
    <property type="evidence" value="ECO:0007669"/>
    <property type="project" value="UniProtKB-SubCell"/>
</dbReference>
<dbReference type="GO" id="GO:0046890">
    <property type="term" value="P:regulation of lipid biosynthetic process"/>
    <property type="evidence" value="ECO:0007669"/>
    <property type="project" value="TreeGrafter"/>
</dbReference>
<evidence type="ECO:0000256" key="4">
    <source>
        <dbReference type="ARBA" id="ARBA00022490"/>
    </source>
</evidence>
<dbReference type="InterPro" id="IPR009786">
    <property type="entry name" value="Spot_14"/>
</dbReference>
<dbReference type="AlphaFoldDB" id="A0AAV4PMK6"/>
<evidence type="ECO:0000256" key="3">
    <source>
        <dbReference type="ARBA" id="ARBA00009488"/>
    </source>
</evidence>
<keyword evidence="4" id="KW-0963">Cytoplasm</keyword>
<evidence type="ECO:0000256" key="1">
    <source>
        <dbReference type="ARBA" id="ARBA00004123"/>
    </source>
</evidence>
<feature type="region of interest" description="Disordered" evidence="6">
    <location>
        <begin position="159"/>
        <end position="226"/>
    </location>
</feature>
<keyword evidence="8" id="KW-1185">Reference proteome</keyword>
<name>A0AAV4PMK6_CAEEX</name>
<dbReference type="Pfam" id="PF07084">
    <property type="entry name" value="Spot_14"/>
    <property type="match status" value="1"/>
</dbReference>
<evidence type="ECO:0000256" key="2">
    <source>
        <dbReference type="ARBA" id="ARBA00004496"/>
    </source>
</evidence>
<feature type="compositionally biased region" description="Polar residues" evidence="6">
    <location>
        <begin position="188"/>
        <end position="199"/>
    </location>
</feature>
<feature type="compositionally biased region" description="Low complexity" evidence="6">
    <location>
        <begin position="167"/>
        <end position="176"/>
    </location>
</feature>
<evidence type="ECO:0000313" key="8">
    <source>
        <dbReference type="Proteomes" id="UP001054945"/>
    </source>
</evidence>
<dbReference type="PANTHER" id="PTHR14315">
    <property type="entry name" value="SPOT14 FAMILY MEMBER"/>
    <property type="match status" value="1"/>
</dbReference>
<organism evidence="7 8">
    <name type="scientific">Caerostris extrusa</name>
    <name type="common">Bark spider</name>
    <name type="synonym">Caerostris bankana</name>
    <dbReference type="NCBI Taxonomy" id="172846"/>
    <lineage>
        <taxon>Eukaryota</taxon>
        <taxon>Metazoa</taxon>
        <taxon>Ecdysozoa</taxon>
        <taxon>Arthropoda</taxon>
        <taxon>Chelicerata</taxon>
        <taxon>Arachnida</taxon>
        <taxon>Araneae</taxon>
        <taxon>Araneomorphae</taxon>
        <taxon>Entelegynae</taxon>
        <taxon>Araneoidea</taxon>
        <taxon>Araneidae</taxon>
        <taxon>Caerostris</taxon>
    </lineage>
</organism>
<evidence type="ECO:0008006" key="9">
    <source>
        <dbReference type="Google" id="ProtNLM"/>
    </source>
</evidence>